<dbReference type="Pfam" id="PF00072">
    <property type="entry name" value="Response_reg"/>
    <property type="match status" value="1"/>
</dbReference>
<feature type="modified residue" description="4-aspartylphosphate" evidence="1">
    <location>
        <position position="53"/>
    </location>
</feature>
<protein>
    <submittedName>
        <fullName evidence="4">Putative two-component system response regulator</fullName>
    </submittedName>
</protein>
<proteinExistence type="predicted"/>
<name>A0A3D9HRL6_9PROT</name>
<dbReference type="OrthoDB" id="9176789at2"/>
<dbReference type="GO" id="GO:0000160">
    <property type="term" value="P:phosphorelay signal transduction system"/>
    <property type="evidence" value="ECO:0007669"/>
    <property type="project" value="InterPro"/>
</dbReference>
<dbReference type="Gene3D" id="3.40.50.2300">
    <property type="match status" value="1"/>
</dbReference>
<keyword evidence="5" id="KW-1185">Reference proteome</keyword>
<dbReference type="PANTHER" id="PTHR45228">
    <property type="entry name" value="CYCLIC DI-GMP PHOSPHODIESTERASE TM_0186-RELATED"/>
    <property type="match status" value="1"/>
</dbReference>
<dbReference type="GO" id="GO:0008081">
    <property type="term" value="F:phosphoric diester hydrolase activity"/>
    <property type="evidence" value="ECO:0007669"/>
    <property type="project" value="UniProtKB-ARBA"/>
</dbReference>
<dbReference type="SMART" id="SM00471">
    <property type="entry name" value="HDc"/>
    <property type="match status" value="1"/>
</dbReference>
<evidence type="ECO:0000259" key="2">
    <source>
        <dbReference type="PROSITE" id="PS50110"/>
    </source>
</evidence>
<dbReference type="Pfam" id="PF13487">
    <property type="entry name" value="HD_5"/>
    <property type="match status" value="1"/>
</dbReference>
<evidence type="ECO:0000313" key="4">
    <source>
        <dbReference type="EMBL" id="RED52099.1"/>
    </source>
</evidence>
<dbReference type="AlphaFoldDB" id="A0A3D9HRL6"/>
<evidence type="ECO:0000259" key="3">
    <source>
        <dbReference type="PROSITE" id="PS51832"/>
    </source>
</evidence>
<dbReference type="InterPro" id="IPR011006">
    <property type="entry name" value="CheY-like_superfamily"/>
</dbReference>
<dbReference type="EMBL" id="QRDW01000002">
    <property type="protein sequence ID" value="RED52099.1"/>
    <property type="molecule type" value="Genomic_DNA"/>
</dbReference>
<dbReference type="CDD" id="cd00077">
    <property type="entry name" value="HDc"/>
    <property type="match status" value="1"/>
</dbReference>
<dbReference type="InterPro" id="IPR003607">
    <property type="entry name" value="HD/PDEase_dom"/>
</dbReference>
<dbReference type="SMART" id="SM00448">
    <property type="entry name" value="REC"/>
    <property type="match status" value="1"/>
</dbReference>
<dbReference type="PROSITE" id="PS51832">
    <property type="entry name" value="HD_GYP"/>
    <property type="match status" value="1"/>
</dbReference>
<gene>
    <name evidence="4" type="ORF">DFP90_102117</name>
</gene>
<keyword evidence="1" id="KW-0597">Phosphoprotein</keyword>
<feature type="domain" description="Response regulatory" evidence="2">
    <location>
        <begin position="5"/>
        <end position="120"/>
    </location>
</feature>
<dbReference type="InterPro" id="IPR001789">
    <property type="entry name" value="Sig_transdc_resp-reg_receiver"/>
</dbReference>
<dbReference type="InterPro" id="IPR052020">
    <property type="entry name" value="Cyclic_di-GMP/3'3'-cGAMP_PDE"/>
</dbReference>
<sequence>MKLGKILLVDDEPANLALLKGILEEDFELFFAKEGIRAIELAQEHAPDIALLDIMMPGMNGYEVCTALKKDCRPLDIAVIFVTAMSDISDEAEGFMVGAVDYIAKPVSPALVMARVQTQLKLPRMNISLRKSVHQQVDQHQRLLETAIEMLGEAGHYNDTDTGVHIWRMAAYAKALATAAGWSEEDSRLLELAAPLHDTGKIGIPDSVLKKPGKLDREEWEIMKRHAEIGAQILRKSDSPLFYLASEIAQCHHEKWDGSGYPGGLSGTDIPESARIVAIADVFDALTMKRPYKEPWSIEEAFSAIREGAGRHFDPELVRLFLTMEDGIIEIRDQWNREEEFRVISY</sequence>
<feature type="domain" description="HD-GYP" evidence="3">
    <location>
        <begin position="140"/>
        <end position="337"/>
    </location>
</feature>
<evidence type="ECO:0000256" key="1">
    <source>
        <dbReference type="PROSITE-ProRule" id="PRU00169"/>
    </source>
</evidence>
<dbReference type="SUPFAM" id="SSF109604">
    <property type="entry name" value="HD-domain/PDEase-like"/>
    <property type="match status" value="1"/>
</dbReference>
<dbReference type="InterPro" id="IPR037522">
    <property type="entry name" value="HD_GYP_dom"/>
</dbReference>
<dbReference type="Gene3D" id="1.10.3210.10">
    <property type="entry name" value="Hypothetical protein af1432"/>
    <property type="match status" value="1"/>
</dbReference>
<comment type="caution">
    <text evidence="4">The sequence shown here is derived from an EMBL/GenBank/DDBJ whole genome shotgun (WGS) entry which is preliminary data.</text>
</comment>
<dbReference type="RefSeq" id="WP_115935656.1">
    <property type="nucleotide sequence ID" value="NZ_QRDW01000002.1"/>
</dbReference>
<dbReference type="PROSITE" id="PS50110">
    <property type="entry name" value="RESPONSE_REGULATORY"/>
    <property type="match status" value="1"/>
</dbReference>
<reference evidence="4 5" key="1">
    <citation type="submission" date="2018-07" db="EMBL/GenBank/DDBJ databases">
        <title>Genomic Encyclopedia of Type Strains, Phase III (KMG-III): the genomes of soil and plant-associated and newly described type strains.</title>
        <authorList>
            <person name="Whitman W."/>
        </authorList>
    </citation>
    <scope>NUCLEOTIDE SEQUENCE [LARGE SCALE GENOMIC DNA]</scope>
    <source>
        <strain evidence="4 5">CECT 8488</strain>
    </source>
</reference>
<dbReference type="Proteomes" id="UP000256845">
    <property type="component" value="Unassembled WGS sequence"/>
</dbReference>
<dbReference type="PANTHER" id="PTHR45228:SF5">
    <property type="entry name" value="CYCLIC DI-GMP PHOSPHODIESTERASE VC_1348-RELATED"/>
    <property type="match status" value="1"/>
</dbReference>
<evidence type="ECO:0000313" key="5">
    <source>
        <dbReference type="Proteomes" id="UP000256845"/>
    </source>
</evidence>
<organism evidence="4 5">
    <name type="scientific">Aestuariispira insulae</name>
    <dbReference type="NCBI Taxonomy" id="1461337"/>
    <lineage>
        <taxon>Bacteria</taxon>
        <taxon>Pseudomonadati</taxon>
        <taxon>Pseudomonadota</taxon>
        <taxon>Alphaproteobacteria</taxon>
        <taxon>Rhodospirillales</taxon>
        <taxon>Kiloniellaceae</taxon>
        <taxon>Aestuariispira</taxon>
    </lineage>
</organism>
<accession>A0A3D9HRL6</accession>
<dbReference type="SUPFAM" id="SSF52172">
    <property type="entry name" value="CheY-like"/>
    <property type="match status" value="1"/>
</dbReference>